<evidence type="ECO:0000256" key="7">
    <source>
        <dbReference type="ARBA" id="ARBA00022679"/>
    </source>
</evidence>
<evidence type="ECO:0000256" key="8">
    <source>
        <dbReference type="ARBA" id="ARBA00022691"/>
    </source>
</evidence>
<keyword evidence="8" id="KW-0949">S-adenosyl-L-methionine</keyword>
<dbReference type="AlphaFoldDB" id="A0A812C6U7"/>
<evidence type="ECO:0000256" key="2">
    <source>
        <dbReference type="ARBA" id="ARBA00004496"/>
    </source>
</evidence>
<keyword evidence="10" id="KW-1185">Reference proteome</keyword>
<accession>A0A812C6U7</accession>
<dbReference type="InterPro" id="IPR008854">
    <property type="entry name" value="TPMT"/>
</dbReference>
<dbReference type="Pfam" id="PF05724">
    <property type="entry name" value="TPMT"/>
    <property type="match status" value="1"/>
</dbReference>
<dbReference type="PANTHER" id="PTHR10259">
    <property type="entry name" value="THIOPURINE S-METHYLTRANSFERASE"/>
    <property type="match status" value="1"/>
</dbReference>
<evidence type="ECO:0000256" key="4">
    <source>
        <dbReference type="ARBA" id="ARBA00011905"/>
    </source>
</evidence>
<proteinExistence type="inferred from homology"/>
<evidence type="ECO:0000313" key="9">
    <source>
        <dbReference type="EMBL" id="CAE1257192.1"/>
    </source>
</evidence>
<dbReference type="Gene3D" id="3.40.50.150">
    <property type="entry name" value="Vaccinia Virus protein VP39"/>
    <property type="match status" value="1"/>
</dbReference>
<sequence>MHISLERHLDKFIAGRTGVKVLFPLCGKTIDMRLLADQGHYVVGVDIAERAFQEFFIEQNLEYTEEQLKNVDGKLFKSMDGRIKLYCMDFYLFTKEMEGHFNAIWDHASVVAINIEDRIKYSQLIQEVMSPDCKYIISAIQYDTSKLPGPPHNVSENDLKELFPNFSVQQFDEIDRSYMYKVHGILKIFKLNG</sequence>
<dbReference type="GO" id="GO:0008119">
    <property type="term" value="F:thiopurine S-methyltransferase activity"/>
    <property type="evidence" value="ECO:0007669"/>
    <property type="project" value="UniProtKB-EC"/>
</dbReference>
<evidence type="ECO:0000256" key="6">
    <source>
        <dbReference type="ARBA" id="ARBA00022603"/>
    </source>
</evidence>
<comment type="catalytic activity">
    <reaction evidence="1">
        <text>S-adenosyl-L-methionine + a thiopurine = S-adenosyl-L-homocysteine + a thiopurine S-methylether.</text>
        <dbReference type="EC" id="2.1.1.67"/>
    </reaction>
</comment>
<organism evidence="9 10">
    <name type="scientific">Acanthosepion pharaonis</name>
    <name type="common">Pharaoh cuttlefish</name>
    <name type="synonym">Sepia pharaonis</name>
    <dbReference type="NCBI Taxonomy" id="158019"/>
    <lineage>
        <taxon>Eukaryota</taxon>
        <taxon>Metazoa</taxon>
        <taxon>Spiralia</taxon>
        <taxon>Lophotrochozoa</taxon>
        <taxon>Mollusca</taxon>
        <taxon>Cephalopoda</taxon>
        <taxon>Coleoidea</taxon>
        <taxon>Decapodiformes</taxon>
        <taxon>Sepiida</taxon>
        <taxon>Sepiina</taxon>
        <taxon>Sepiidae</taxon>
        <taxon>Acanthosepion</taxon>
    </lineage>
</organism>
<dbReference type="InterPro" id="IPR029063">
    <property type="entry name" value="SAM-dependent_MTases_sf"/>
</dbReference>
<comment type="similarity">
    <text evidence="3">Belongs to the class I-like SAM-binding methyltransferase superfamily. TPMT family.</text>
</comment>
<reference evidence="9" key="1">
    <citation type="submission" date="2021-01" db="EMBL/GenBank/DDBJ databases">
        <authorList>
            <person name="Li R."/>
            <person name="Bekaert M."/>
        </authorList>
    </citation>
    <scope>NUCLEOTIDE SEQUENCE</scope>
    <source>
        <strain evidence="9">Farmed</strain>
    </source>
</reference>
<dbReference type="FunFam" id="3.40.50.150:FF:000101">
    <property type="entry name" value="Thiopurine S-methyltransferase"/>
    <property type="match status" value="1"/>
</dbReference>
<keyword evidence="5" id="KW-0963">Cytoplasm</keyword>
<name>A0A812C6U7_ACAPH</name>
<comment type="caution">
    <text evidence="9">The sequence shown here is derived from an EMBL/GenBank/DDBJ whole genome shotgun (WGS) entry which is preliminary data.</text>
</comment>
<evidence type="ECO:0000256" key="3">
    <source>
        <dbReference type="ARBA" id="ARBA00008145"/>
    </source>
</evidence>
<protein>
    <recommendedName>
        <fullName evidence="4">thiopurine S-methyltransferase</fullName>
        <ecNumber evidence="4">2.1.1.67</ecNumber>
    </recommendedName>
</protein>
<evidence type="ECO:0000256" key="1">
    <source>
        <dbReference type="ARBA" id="ARBA00000903"/>
    </source>
</evidence>
<dbReference type="GO" id="GO:0032259">
    <property type="term" value="P:methylation"/>
    <property type="evidence" value="ECO:0007669"/>
    <property type="project" value="UniProtKB-KW"/>
</dbReference>
<evidence type="ECO:0000313" key="10">
    <source>
        <dbReference type="Proteomes" id="UP000597762"/>
    </source>
</evidence>
<dbReference type="EC" id="2.1.1.67" evidence="4"/>
<dbReference type="PROSITE" id="PS51585">
    <property type="entry name" value="SAM_MT_TPMT"/>
    <property type="match status" value="1"/>
</dbReference>
<dbReference type="SUPFAM" id="SSF53335">
    <property type="entry name" value="S-adenosyl-L-methionine-dependent methyltransferases"/>
    <property type="match status" value="1"/>
</dbReference>
<dbReference type="EMBL" id="CAHIKZ030001235">
    <property type="protein sequence ID" value="CAE1257192.1"/>
    <property type="molecule type" value="Genomic_DNA"/>
</dbReference>
<gene>
    <name evidence="9" type="ORF">SPHA_30638</name>
</gene>
<keyword evidence="7 9" id="KW-0808">Transferase</keyword>
<evidence type="ECO:0000256" key="5">
    <source>
        <dbReference type="ARBA" id="ARBA00022490"/>
    </source>
</evidence>
<dbReference type="GO" id="GO:0005737">
    <property type="term" value="C:cytoplasm"/>
    <property type="evidence" value="ECO:0007669"/>
    <property type="project" value="UniProtKB-SubCell"/>
</dbReference>
<dbReference type="OrthoDB" id="276151at2759"/>
<comment type="subcellular location">
    <subcellularLocation>
        <location evidence="2">Cytoplasm</location>
    </subcellularLocation>
</comment>
<keyword evidence="6 9" id="KW-0489">Methyltransferase</keyword>
<dbReference type="PANTHER" id="PTHR10259:SF11">
    <property type="entry name" value="THIOPURINE S-METHYLTRANSFERASE"/>
    <property type="match status" value="1"/>
</dbReference>
<dbReference type="Proteomes" id="UP000597762">
    <property type="component" value="Unassembled WGS sequence"/>
</dbReference>